<feature type="region of interest" description="Disordered" evidence="1">
    <location>
        <begin position="44"/>
        <end position="76"/>
    </location>
</feature>
<gene>
    <name evidence="2" type="ORF">M413DRAFT_25826</name>
</gene>
<proteinExistence type="predicted"/>
<sequence>MARPPTQLRNNSKSPTPSDSENTPVLTADASRADLLKIARQYEADKNEAQAKLNRLSRKTRHESPPANSDEDIESSTHIASDERFVYQAGHNFFLLCAPWIRSGDDLFDTDVDEWQLIRKRKSEDTQESGRVSAWTEA</sequence>
<reference evidence="3" key="2">
    <citation type="submission" date="2015-01" db="EMBL/GenBank/DDBJ databases">
        <title>Evolutionary Origins and Diversification of the Mycorrhizal Mutualists.</title>
        <authorList>
            <consortium name="DOE Joint Genome Institute"/>
            <consortium name="Mycorrhizal Genomics Consortium"/>
            <person name="Kohler A."/>
            <person name="Kuo A."/>
            <person name="Nagy L.G."/>
            <person name="Floudas D."/>
            <person name="Copeland A."/>
            <person name="Barry K.W."/>
            <person name="Cichocki N."/>
            <person name="Veneault-Fourrey C."/>
            <person name="LaButti K."/>
            <person name="Lindquist E.A."/>
            <person name="Lipzen A."/>
            <person name="Lundell T."/>
            <person name="Morin E."/>
            <person name="Murat C."/>
            <person name="Riley R."/>
            <person name="Ohm R."/>
            <person name="Sun H."/>
            <person name="Tunlid A."/>
            <person name="Henrissat B."/>
            <person name="Grigoriev I.V."/>
            <person name="Hibbett D.S."/>
            <person name="Martin F."/>
        </authorList>
    </citation>
    <scope>NUCLEOTIDE SEQUENCE [LARGE SCALE GENOMIC DNA]</scope>
    <source>
        <strain evidence="3">h7</strain>
    </source>
</reference>
<name>A0A0C2Y0R9_HEBCY</name>
<evidence type="ECO:0000256" key="1">
    <source>
        <dbReference type="SAM" id="MobiDB-lite"/>
    </source>
</evidence>
<dbReference type="STRING" id="686832.A0A0C2Y0R9"/>
<dbReference type="HOGENOM" id="CLU_1855519_0_0_1"/>
<evidence type="ECO:0000313" key="3">
    <source>
        <dbReference type="Proteomes" id="UP000053424"/>
    </source>
</evidence>
<feature type="compositionally biased region" description="Polar residues" evidence="1">
    <location>
        <begin position="7"/>
        <end position="25"/>
    </location>
</feature>
<dbReference type="EMBL" id="KN831775">
    <property type="protein sequence ID" value="KIM43463.1"/>
    <property type="molecule type" value="Genomic_DNA"/>
</dbReference>
<feature type="region of interest" description="Disordered" evidence="1">
    <location>
        <begin position="1"/>
        <end position="27"/>
    </location>
</feature>
<protein>
    <submittedName>
        <fullName evidence="2">Uncharacterized protein</fullName>
    </submittedName>
</protein>
<evidence type="ECO:0000313" key="2">
    <source>
        <dbReference type="EMBL" id="KIM43463.1"/>
    </source>
</evidence>
<reference evidence="2 3" key="1">
    <citation type="submission" date="2014-04" db="EMBL/GenBank/DDBJ databases">
        <authorList>
            <consortium name="DOE Joint Genome Institute"/>
            <person name="Kuo A."/>
            <person name="Gay G."/>
            <person name="Dore J."/>
            <person name="Kohler A."/>
            <person name="Nagy L.G."/>
            <person name="Floudas D."/>
            <person name="Copeland A."/>
            <person name="Barry K.W."/>
            <person name="Cichocki N."/>
            <person name="Veneault-Fourrey C."/>
            <person name="LaButti K."/>
            <person name="Lindquist E.A."/>
            <person name="Lipzen A."/>
            <person name="Lundell T."/>
            <person name="Morin E."/>
            <person name="Murat C."/>
            <person name="Sun H."/>
            <person name="Tunlid A."/>
            <person name="Henrissat B."/>
            <person name="Grigoriev I.V."/>
            <person name="Hibbett D.S."/>
            <person name="Martin F."/>
            <person name="Nordberg H.P."/>
            <person name="Cantor M.N."/>
            <person name="Hua S.X."/>
        </authorList>
    </citation>
    <scope>NUCLEOTIDE SEQUENCE [LARGE SCALE GENOMIC DNA]</scope>
    <source>
        <strain evidence="3">h7</strain>
    </source>
</reference>
<organism evidence="2 3">
    <name type="scientific">Hebeloma cylindrosporum</name>
    <dbReference type="NCBI Taxonomy" id="76867"/>
    <lineage>
        <taxon>Eukaryota</taxon>
        <taxon>Fungi</taxon>
        <taxon>Dikarya</taxon>
        <taxon>Basidiomycota</taxon>
        <taxon>Agaricomycotina</taxon>
        <taxon>Agaricomycetes</taxon>
        <taxon>Agaricomycetidae</taxon>
        <taxon>Agaricales</taxon>
        <taxon>Agaricineae</taxon>
        <taxon>Hymenogastraceae</taxon>
        <taxon>Hebeloma</taxon>
    </lineage>
</organism>
<accession>A0A0C2Y0R9</accession>
<dbReference type="AlphaFoldDB" id="A0A0C2Y0R9"/>
<keyword evidence="3" id="KW-1185">Reference proteome</keyword>
<dbReference type="Proteomes" id="UP000053424">
    <property type="component" value="Unassembled WGS sequence"/>
</dbReference>
<dbReference type="OrthoDB" id="3248009at2759"/>